<comment type="subcellular location">
    <subcellularLocation>
        <location evidence="1 9">Mitochondrion membrane</location>
        <topology evidence="1 9">Multi-pass membrane protein</topology>
    </subcellularLocation>
</comment>
<keyword evidence="7 9" id="KW-0496">Mitochondrion</keyword>
<dbReference type="GO" id="GO:1990542">
    <property type="term" value="P:mitochondrial transmembrane transport"/>
    <property type="evidence" value="ECO:0007669"/>
    <property type="project" value="TreeGrafter"/>
</dbReference>
<dbReference type="Proteomes" id="UP000481861">
    <property type="component" value="Unassembled WGS sequence"/>
</dbReference>
<comment type="caution">
    <text evidence="10">The sequence shown here is derived from an EMBL/GenBank/DDBJ whole genome shotgun (WGS) entry which is preliminary data.</text>
</comment>
<evidence type="ECO:0000256" key="3">
    <source>
        <dbReference type="ARBA" id="ARBA00022448"/>
    </source>
</evidence>
<evidence type="ECO:0000256" key="7">
    <source>
        <dbReference type="ARBA" id="ARBA00023128"/>
    </source>
</evidence>
<dbReference type="NCBIfam" id="TIGR00798">
    <property type="entry name" value="mtc"/>
    <property type="match status" value="1"/>
</dbReference>
<evidence type="ECO:0000256" key="2">
    <source>
        <dbReference type="ARBA" id="ARBA00005974"/>
    </source>
</evidence>
<feature type="transmembrane region" description="Helical" evidence="9">
    <location>
        <begin position="157"/>
        <end position="176"/>
    </location>
</feature>
<proteinExistence type="inferred from homology"/>
<dbReference type="PANTHER" id="PTHR11153">
    <property type="entry name" value="SIDEROFLEXIN"/>
    <property type="match status" value="1"/>
</dbReference>
<dbReference type="GO" id="GO:0015075">
    <property type="term" value="F:monoatomic ion transmembrane transporter activity"/>
    <property type="evidence" value="ECO:0007669"/>
    <property type="project" value="InterPro"/>
</dbReference>
<evidence type="ECO:0000256" key="4">
    <source>
        <dbReference type="ARBA" id="ARBA00022692"/>
    </source>
</evidence>
<sequence>MTSSLPGNRDLPGSQYDLGTYWGRVRHSADISDPRTLLTSSAGLEDAKQLVTAYKLGKIQDMTPELWRAKKIIDSTIHPGPYTNEAQDTGKPVFLPFRMSSFVLSNLVVTAGMLSPGLGTAGTLAWQVTNQSLNVAINSSNANKSTHLSTQTIIQSYFLAVSASCGVALGLNALVPRMKRLSPNAKMIAGRLVPFAAVASAGALNVFLMRGEEIRQGIDVFPVLSEEEKRRVETGDLEVKPIGKSKKAATLAVGETALSRVLNATPIMVLPPLVLVRLQRTEWLKQRPRMTLPVNLGLILTTSVFALPLALAAFPQRQAVSAKSLEAEFHDRGGMDGLVEFNRGI</sequence>
<comment type="similarity">
    <text evidence="2 9">Belongs to the sideroflexin family.</text>
</comment>
<keyword evidence="5" id="KW-0029">Amino-acid transport</keyword>
<evidence type="ECO:0000256" key="8">
    <source>
        <dbReference type="ARBA" id="ARBA00023136"/>
    </source>
</evidence>
<dbReference type="InterPro" id="IPR004686">
    <property type="entry name" value="Mtc"/>
</dbReference>
<evidence type="ECO:0000313" key="11">
    <source>
        <dbReference type="Proteomes" id="UP000481861"/>
    </source>
</evidence>
<feature type="transmembrane region" description="Helical" evidence="9">
    <location>
        <begin position="188"/>
        <end position="208"/>
    </location>
</feature>
<organism evidence="10 11">
    <name type="scientific">Massariosphaeria phaeospora</name>
    <dbReference type="NCBI Taxonomy" id="100035"/>
    <lineage>
        <taxon>Eukaryota</taxon>
        <taxon>Fungi</taxon>
        <taxon>Dikarya</taxon>
        <taxon>Ascomycota</taxon>
        <taxon>Pezizomycotina</taxon>
        <taxon>Dothideomycetes</taxon>
        <taxon>Pleosporomycetidae</taxon>
        <taxon>Pleosporales</taxon>
        <taxon>Pleosporales incertae sedis</taxon>
        <taxon>Massariosphaeria</taxon>
    </lineage>
</organism>
<dbReference type="Pfam" id="PF03820">
    <property type="entry name" value="SFXNs"/>
    <property type="match status" value="1"/>
</dbReference>
<protein>
    <recommendedName>
        <fullName evidence="9">Sidoreflexin</fullName>
    </recommendedName>
</protein>
<dbReference type="GO" id="GO:0006865">
    <property type="term" value="P:amino acid transport"/>
    <property type="evidence" value="ECO:0007669"/>
    <property type="project" value="UniProtKB-KW"/>
</dbReference>
<feature type="transmembrane region" description="Helical" evidence="9">
    <location>
        <begin position="290"/>
        <end position="314"/>
    </location>
</feature>
<dbReference type="PANTHER" id="PTHR11153:SF6">
    <property type="entry name" value="SIDEROFLEXIN-5"/>
    <property type="match status" value="1"/>
</dbReference>
<evidence type="ECO:0000256" key="9">
    <source>
        <dbReference type="RuleBase" id="RU362000"/>
    </source>
</evidence>
<feature type="transmembrane region" description="Helical" evidence="9">
    <location>
        <begin position="261"/>
        <end position="278"/>
    </location>
</feature>
<keyword evidence="11" id="KW-1185">Reference proteome</keyword>
<keyword evidence="3" id="KW-0813">Transport</keyword>
<evidence type="ECO:0000256" key="5">
    <source>
        <dbReference type="ARBA" id="ARBA00022970"/>
    </source>
</evidence>
<dbReference type="OrthoDB" id="6608471at2759"/>
<accession>A0A7C8I9M6</accession>
<reference evidence="10 11" key="1">
    <citation type="submission" date="2020-01" db="EMBL/GenBank/DDBJ databases">
        <authorList>
            <consortium name="DOE Joint Genome Institute"/>
            <person name="Haridas S."/>
            <person name="Albert R."/>
            <person name="Binder M."/>
            <person name="Bloem J."/>
            <person name="Labutti K."/>
            <person name="Salamov A."/>
            <person name="Andreopoulos B."/>
            <person name="Baker S.E."/>
            <person name="Barry K."/>
            <person name="Bills G."/>
            <person name="Bluhm B.H."/>
            <person name="Cannon C."/>
            <person name="Castanera R."/>
            <person name="Culley D.E."/>
            <person name="Daum C."/>
            <person name="Ezra D."/>
            <person name="Gonzalez J.B."/>
            <person name="Henrissat B."/>
            <person name="Kuo A."/>
            <person name="Liang C."/>
            <person name="Lipzen A."/>
            <person name="Lutzoni F."/>
            <person name="Magnuson J."/>
            <person name="Mondo S."/>
            <person name="Nolan M."/>
            <person name="Ohm R."/>
            <person name="Pangilinan J."/>
            <person name="Park H.-J.H."/>
            <person name="Ramirez L."/>
            <person name="Alfaro M."/>
            <person name="Sun H."/>
            <person name="Tritt A."/>
            <person name="Yoshinaga Y."/>
            <person name="Zwiers L.-H.L."/>
            <person name="Turgeon B.G."/>
            <person name="Goodwin S.B."/>
            <person name="Spatafora J.W."/>
            <person name="Crous P.W."/>
            <person name="Grigoriev I.V."/>
        </authorList>
    </citation>
    <scope>NUCLEOTIDE SEQUENCE [LARGE SCALE GENOMIC DNA]</scope>
    <source>
        <strain evidence="10 11">CBS 611.86</strain>
    </source>
</reference>
<dbReference type="AlphaFoldDB" id="A0A7C8I9M6"/>
<keyword evidence="8 9" id="KW-0472">Membrane</keyword>
<dbReference type="GO" id="GO:0005743">
    <property type="term" value="C:mitochondrial inner membrane"/>
    <property type="evidence" value="ECO:0007669"/>
    <property type="project" value="TreeGrafter"/>
</dbReference>
<keyword evidence="6 9" id="KW-1133">Transmembrane helix</keyword>
<evidence type="ECO:0000313" key="10">
    <source>
        <dbReference type="EMBL" id="KAF2874129.1"/>
    </source>
</evidence>
<dbReference type="EMBL" id="JAADJZ010000006">
    <property type="protein sequence ID" value="KAF2874129.1"/>
    <property type="molecule type" value="Genomic_DNA"/>
</dbReference>
<evidence type="ECO:0000256" key="6">
    <source>
        <dbReference type="ARBA" id="ARBA00022989"/>
    </source>
</evidence>
<evidence type="ECO:0000256" key="1">
    <source>
        <dbReference type="ARBA" id="ARBA00004225"/>
    </source>
</evidence>
<keyword evidence="4 9" id="KW-0812">Transmembrane</keyword>
<name>A0A7C8I9M6_9PLEO</name>
<gene>
    <name evidence="10" type="ORF">BDV95DRAFT_488174</name>
</gene>